<keyword evidence="2" id="KW-0812">Transmembrane</keyword>
<dbReference type="InterPro" id="IPR025961">
    <property type="entry name" value="Metal_resist"/>
</dbReference>
<sequence length="204" mass="21711">MTDDLKSTGAPKAGPEKAKAEGKTEGKKGIRWSRVVLVASLALNLAVVGVVGGVALRRDAAVDRARALQTRDFGFGPFVGAFETDQRRALGRAFARSAGNPMQARREVGQMFAAMLTTLKTEPFDAGAFGSVLLQQQRQFSERQEIGAQLVVDQIAAMSPEARQAYALRLEEMLKRPPTMGRGPHQGAPADGGPRGPGAGPRDD</sequence>
<dbReference type="RefSeq" id="WP_090055445.1">
    <property type="nucleotide sequence ID" value="NZ_FORH01000001.1"/>
</dbReference>
<feature type="compositionally biased region" description="Gly residues" evidence="1">
    <location>
        <begin position="193"/>
        <end position="204"/>
    </location>
</feature>
<name>A0A1I3ILE2_9RHOB</name>
<evidence type="ECO:0000313" key="4">
    <source>
        <dbReference type="Proteomes" id="UP000199630"/>
    </source>
</evidence>
<evidence type="ECO:0000256" key="1">
    <source>
        <dbReference type="SAM" id="MobiDB-lite"/>
    </source>
</evidence>
<dbReference type="OrthoDB" id="7876971at2"/>
<feature type="region of interest" description="Disordered" evidence="1">
    <location>
        <begin position="1"/>
        <end position="25"/>
    </location>
</feature>
<feature type="compositionally biased region" description="Basic and acidic residues" evidence="1">
    <location>
        <begin position="14"/>
        <end position="25"/>
    </location>
</feature>
<dbReference type="Proteomes" id="UP000199630">
    <property type="component" value="Unassembled WGS sequence"/>
</dbReference>
<protein>
    <submittedName>
        <fullName evidence="3">Heavy-metal resistance</fullName>
    </submittedName>
</protein>
<keyword evidence="2" id="KW-1133">Transmembrane helix</keyword>
<dbReference type="EMBL" id="FORH01000001">
    <property type="protein sequence ID" value="SFI48593.1"/>
    <property type="molecule type" value="Genomic_DNA"/>
</dbReference>
<dbReference type="Pfam" id="PF13801">
    <property type="entry name" value="Metal_resist"/>
    <property type="match status" value="1"/>
</dbReference>
<organism evidence="3 4">
    <name type="scientific">Celeribacter neptunius</name>
    <dbReference type="NCBI Taxonomy" id="588602"/>
    <lineage>
        <taxon>Bacteria</taxon>
        <taxon>Pseudomonadati</taxon>
        <taxon>Pseudomonadota</taxon>
        <taxon>Alphaproteobacteria</taxon>
        <taxon>Rhodobacterales</taxon>
        <taxon>Roseobacteraceae</taxon>
        <taxon>Celeribacter</taxon>
    </lineage>
</organism>
<feature type="transmembrane region" description="Helical" evidence="2">
    <location>
        <begin position="35"/>
        <end position="56"/>
    </location>
</feature>
<evidence type="ECO:0000313" key="3">
    <source>
        <dbReference type="EMBL" id="SFI48593.1"/>
    </source>
</evidence>
<keyword evidence="2" id="KW-0472">Membrane</keyword>
<evidence type="ECO:0000256" key="2">
    <source>
        <dbReference type="SAM" id="Phobius"/>
    </source>
</evidence>
<proteinExistence type="predicted"/>
<feature type="region of interest" description="Disordered" evidence="1">
    <location>
        <begin position="175"/>
        <end position="204"/>
    </location>
</feature>
<dbReference type="AlphaFoldDB" id="A0A1I3ILE2"/>
<accession>A0A1I3ILE2</accession>
<reference evidence="4" key="1">
    <citation type="submission" date="2016-10" db="EMBL/GenBank/DDBJ databases">
        <authorList>
            <person name="Varghese N."/>
            <person name="Submissions S."/>
        </authorList>
    </citation>
    <scope>NUCLEOTIDE SEQUENCE [LARGE SCALE GENOMIC DNA]</scope>
    <source>
        <strain evidence="4">DSM 26471</strain>
    </source>
</reference>
<dbReference type="STRING" id="588602.SAMN04487991_0052"/>
<gene>
    <name evidence="3" type="ORF">SAMN04487991_0052</name>
</gene>
<keyword evidence="4" id="KW-1185">Reference proteome</keyword>